<dbReference type="PANTHER" id="PTHR48207">
    <property type="entry name" value="SUCCINATE--HYDROXYMETHYLGLUTARATE COA-TRANSFERASE"/>
    <property type="match status" value="1"/>
</dbReference>
<protein>
    <submittedName>
        <fullName evidence="2">CaiB/BaiF CoA transferase family protein</fullName>
    </submittedName>
</protein>
<proteinExistence type="predicted"/>
<dbReference type="InterPro" id="IPR003673">
    <property type="entry name" value="CoA-Trfase_fam_III"/>
</dbReference>
<dbReference type="InterPro" id="IPR023606">
    <property type="entry name" value="CoA-Trfase_III_dom_1_sf"/>
</dbReference>
<dbReference type="EMBL" id="JBHRTR010000037">
    <property type="protein sequence ID" value="MFC3230222.1"/>
    <property type="molecule type" value="Genomic_DNA"/>
</dbReference>
<dbReference type="PANTHER" id="PTHR48207:SF3">
    <property type="entry name" value="SUCCINATE--HYDROXYMETHYLGLUTARATE COA-TRANSFERASE"/>
    <property type="match status" value="1"/>
</dbReference>
<name>A0ABV7L7H3_9PROT</name>
<organism evidence="2 3">
    <name type="scientific">Marinibaculum pumilum</name>
    <dbReference type="NCBI Taxonomy" id="1766165"/>
    <lineage>
        <taxon>Bacteria</taxon>
        <taxon>Pseudomonadati</taxon>
        <taxon>Pseudomonadota</taxon>
        <taxon>Alphaproteobacteria</taxon>
        <taxon>Rhodospirillales</taxon>
        <taxon>Rhodospirillaceae</taxon>
        <taxon>Marinibaculum</taxon>
    </lineage>
</organism>
<sequence>MGSPTGGVLEGVRVLDFGRYIAGPYCAAVLGELGADVIRFDKREGSEDRYVQPVAPTGDGAMFLQMNRNKRSITLDPMHPEGRAVVERLVATADVVVANLPPPTLKRMGLDHASLKAIKPDIILTRVSAFGDGGPMSDRVGFDGVASAMSGAMWFSGEPGTPTRLQAPYVDITTAISCAMGTLAALMHRQKTGEGQEVEGALLISAMNCFAPILVEQAALGLDRQPTGTRGQTAAPADIVATKDGWIMMQGIGPSQFRRWAQLMGEEEKWCSDPKYKDDLSRGDNGAAISARTREWAAQYTTAEALDLLSQAKLPGGPVYTPRQAVEDPHVAAMGYLHPMPYDGLNDPVSLVEMPVRLTGSPGSIRKAAPLLGADTDTVLAEIGLAAAEIGALREKGVI</sequence>
<keyword evidence="3" id="KW-1185">Reference proteome</keyword>
<dbReference type="RefSeq" id="WP_379905192.1">
    <property type="nucleotide sequence ID" value="NZ_JBHRTR010000037.1"/>
</dbReference>
<dbReference type="SUPFAM" id="SSF89796">
    <property type="entry name" value="CoA-transferase family III (CaiB/BaiF)"/>
    <property type="match status" value="1"/>
</dbReference>
<dbReference type="InterPro" id="IPR044855">
    <property type="entry name" value="CoA-Trfase_III_dom3_sf"/>
</dbReference>
<keyword evidence="1 2" id="KW-0808">Transferase</keyword>
<evidence type="ECO:0000313" key="2">
    <source>
        <dbReference type="EMBL" id="MFC3230222.1"/>
    </source>
</evidence>
<dbReference type="Proteomes" id="UP001595528">
    <property type="component" value="Unassembled WGS sequence"/>
</dbReference>
<dbReference type="Gene3D" id="3.30.1540.10">
    <property type="entry name" value="formyl-coa transferase, domain 3"/>
    <property type="match status" value="1"/>
</dbReference>
<reference evidence="3" key="1">
    <citation type="journal article" date="2019" name="Int. J. Syst. Evol. Microbiol.">
        <title>The Global Catalogue of Microorganisms (GCM) 10K type strain sequencing project: providing services to taxonomists for standard genome sequencing and annotation.</title>
        <authorList>
            <consortium name="The Broad Institute Genomics Platform"/>
            <consortium name="The Broad Institute Genome Sequencing Center for Infectious Disease"/>
            <person name="Wu L."/>
            <person name="Ma J."/>
        </authorList>
    </citation>
    <scope>NUCLEOTIDE SEQUENCE [LARGE SCALE GENOMIC DNA]</scope>
    <source>
        <strain evidence="3">KCTC 42964</strain>
    </source>
</reference>
<evidence type="ECO:0000313" key="3">
    <source>
        <dbReference type="Proteomes" id="UP001595528"/>
    </source>
</evidence>
<accession>A0ABV7L7H3</accession>
<dbReference type="Gene3D" id="3.40.50.10540">
    <property type="entry name" value="Crotonobetainyl-coa:carnitine coa-transferase, domain 1"/>
    <property type="match status" value="1"/>
</dbReference>
<gene>
    <name evidence="2" type="ORF">ACFOGJ_23430</name>
</gene>
<comment type="caution">
    <text evidence="2">The sequence shown here is derived from an EMBL/GenBank/DDBJ whole genome shotgun (WGS) entry which is preliminary data.</text>
</comment>
<dbReference type="Pfam" id="PF02515">
    <property type="entry name" value="CoA_transf_3"/>
    <property type="match status" value="1"/>
</dbReference>
<dbReference type="GO" id="GO:0016740">
    <property type="term" value="F:transferase activity"/>
    <property type="evidence" value="ECO:0007669"/>
    <property type="project" value="UniProtKB-KW"/>
</dbReference>
<dbReference type="InterPro" id="IPR050483">
    <property type="entry name" value="CoA-transferase_III_domain"/>
</dbReference>
<evidence type="ECO:0000256" key="1">
    <source>
        <dbReference type="ARBA" id="ARBA00022679"/>
    </source>
</evidence>